<dbReference type="Proteomes" id="UP000799118">
    <property type="component" value="Unassembled WGS sequence"/>
</dbReference>
<proteinExistence type="predicted"/>
<gene>
    <name evidence="1" type="ORF">BT96DRAFT_391029</name>
</gene>
<dbReference type="AlphaFoldDB" id="A0A6A4GV46"/>
<organism evidence="1 2">
    <name type="scientific">Gymnopus androsaceus JB14</name>
    <dbReference type="NCBI Taxonomy" id="1447944"/>
    <lineage>
        <taxon>Eukaryota</taxon>
        <taxon>Fungi</taxon>
        <taxon>Dikarya</taxon>
        <taxon>Basidiomycota</taxon>
        <taxon>Agaricomycotina</taxon>
        <taxon>Agaricomycetes</taxon>
        <taxon>Agaricomycetidae</taxon>
        <taxon>Agaricales</taxon>
        <taxon>Marasmiineae</taxon>
        <taxon>Omphalotaceae</taxon>
        <taxon>Gymnopus</taxon>
    </lineage>
</organism>
<dbReference type="EMBL" id="ML769685">
    <property type="protein sequence ID" value="KAE9389702.1"/>
    <property type="molecule type" value="Genomic_DNA"/>
</dbReference>
<accession>A0A6A4GV46</accession>
<evidence type="ECO:0000313" key="2">
    <source>
        <dbReference type="Proteomes" id="UP000799118"/>
    </source>
</evidence>
<protein>
    <submittedName>
        <fullName evidence="1">Uncharacterized protein</fullName>
    </submittedName>
</protein>
<name>A0A6A4GV46_9AGAR</name>
<dbReference type="OrthoDB" id="3254696at2759"/>
<sequence>MVTHLQHHSRPSLSLIMPPYRTRLIRSQDENYLRAAQKVQFAPENHPIHIQPQPHITANTYNQSTMNVMDTVVFEKTLHRKSQYTADFIVWAGEQGLQEIDMLPPSEATLCNFAASFAGKLAGGTAKAKLLVVKSLVQKRGLAWNS</sequence>
<evidence type="ECO:0000313" key="1">
    <source>
        <dbReference type="EMBL" id="KAE9389702.1"/>
    </source>
</evidence>
<keyword evidence="2" id="KW-1185">Reference proteome</keyword>
<reference evidence="1" key="1">
    <citation type="journal article" date="2019" name="Environ. Microbiol.">
        <title>Fungal ecological strategies reflected in gene transcription - a case study of two litter decomposers.</title>
        <authorList>
            <person name="Barbi F."/>
            <person name="Kohler A."/>
            <person name="Barry K."/>
            <person name="Baskaran P."/>
            <person name="Daum C."/>
            <person name="Fauchery L."/>
            <person name="Ihrmark K."/>
            <person name="Kuo A."/>
            <person name="LaButti K."/>
            <person name="Lipzen A."/>
            <person name="Morin E."/>
            <person name="Grigoriev I.V."/>
            <person name="Henrissat B."/>
            <person name="Lindahl B."/>
            <person name="Martin F."/>
        </authorList>
    </citation>
    <scope>NUCLEOTIDE SEQUENCE</scope>
    <source>
        <strain evidence="1">JB14</strain>
    </source>
</reference>